<evidence type="ECO:0000313" key="6">
    <source>
        <dbReference type="Proteomes" id="UP001478817"/>
    </source>
</evidence>
<dbReference type="SUPFAM" id="SSF51430">
    <property type="entry name" value="NAD(P)-linked oxidoreductase"/>
    <property type="match status" value="1"/>
</dbReference>
<name>A0ABV1IDY5_9ACTN</name>
<dbReference type="PROSITE" id="PS00063">
    <property type="entry name" value="ALDOKETO_REDUCTASE_3"/>
    <property type="match status" value="1"/>
</dbReference>
<organism evidence="5 6">
    <name type="scientific">Paratractidigestivibacter faecalis</name>
    <dbReference type="NCBI Taxonomy" id="2292441"/>
    <lineage>
        <taxon>Bacteria</taxon>
        <taxon>Bacillati</taxon>
        <taxon>Actinomycetota</taxon>
        <taxon>Coriobacteriia</taxon>
        <taxon>Coriobacteriales</taxon>
        <taxon>Atopobiaceae</taxon>
        <taxon>Paratractidigestivibacter</taxon>
    </lineage>
</organism>
<keyword evidence="6" id="KW-1185">Reference proteome</keyword>
<dbReference type="Proteomes" id="UP001478817">
    <property type="component" value="Unassembled WGS sequence"/>
</dbReference>
<evidence type="ECO:0000256" key="1">
    <source>
        <dbReference type="ARBA" id="ARBA00007905"/>
    </source>
</evidence>
<protein>
    <submittedName>
        <fullName evidence="5">Aldo/keto reductase</fullName>
    </submittedName>
</protein>
<evidence type="ECO:0000256" key="2">
    <source>
        <dbReference type="ARBA" id="ARBA00022857"/>
    </source>
</evidence>
<dbReference type="EMBL" id="JBBNGS010000002">
    <property type="protein sequence ID" value="MEQ2637113.1"/>
    <property type="molecule type" value="Genomic_DNA"/>
</dbReference>
<dbReference type="PANTHER" id="PTHR43827">
    <property type="entry name" value="2,5-DIKETO-D-GLUCONIC ACID REDUCTASE"/>
    <property type="match status" value="1"/>
</dbReference>
<dbReference type="Gene3D" id="3.20.20.100">
    <property type="entry name" value="NADP-dependent oxidoreductase domain"/>
    <property type="match status" value="1"/>
</dbReference>
<keyword evidence="2" id="KW-0521">NADP</keyword>
<sequence length="286" mass="31608">MEFATLSNGVRMPKVGFGVYRVPAEECQPVVQKALEVGYRHLDTAQCYFNEEQVGAAIQASPVDRSDIFLTTKVWIGCYGEGQTYASVERSLRRLKTDYLDLVLLHQAFADYYGAWRDLVRLYEEGKVRAIGTSNFLPVRLADLAAFGGMAPQVNQVETNPLCQQRVAHDYMAAVGVQHQAWAPLGAGAAGVLDSPVICGIAERLGKTTAQVALRWLLQRDIVVLAKSTHEERMRQNLDVFDFELAAEDVAAIEALDTGHGTFIDPSDPATIDFFRPLVEERCGLL</sequence>
<evidence type="ECO:0000313" key="5">
    <source>
        <dbReference type="EMBL" id="MEQ2637113.1"/>
    </source>
</evidence>
<dbReference type="PANTHER" id="PTHR43827:SF3">
    <property type="entry name" value="NADP-DEPENDENT OXIDOREDUCTASE DOMAIN-CONTAINING PROTEIN"/>
    <property type="match status" value="1"/>
</dbReference>
<dbReference type="InterPro" id="IPR018170">
    <property type="entry name" value="Aldo/ket_reductase_CS"/>
</dbReference>
<proteinExistence type="inferred from homology"/>
<comment type="similarity">
    <text evidence="1">Belongs to the aldo/keto reductase family.</text>
</comment>
<dbReference type="InterPro" id="IPR020471">
    <property type="entry name" value="AKR"/>
</dbReference>
<comment type="caution">
    <text evidence="5">The sequence shown here is derived from an EMBL/GenBank/DDBJ whole genome shotgun (WGS) entry which is preliminary data.</text>
</comment>
<evidence type="ECO:0000256" key="3">
    <source>
        <dbReference type="ARBA" id="ARBA00023002"/>
    </source>
</evidence>
<feature type="domain" description="NADP-dependent oxidoreductase" evidence="4">
    <location>
        <begin position="21"/>
        <end position="257"/>
    </location>
</feature>
<dbReference type="InterPro" id="IPR036812">
    <property type="entry name" value="NAD(P)_OxRdtase_dom_sf"/>
</dbReference>
<dbReference type="RefSeq" id="WP_349181515.1">
    <property type="nucleotide sequence ID" value="NZ_JBBNGS010000002.1"/>
</dbReference>
<gene>
    <name evidence="5" type="ORF">AAAT05_01920</name>
</gene>
<reference evidence="5 6" key="1">
    <citation type="submission" date="2024-04" db="EMBL/GenBank/DDBJ databases">
        <title>Human intestinal bacterial collection.</title>
        <authorList>
            <person name="Pauvert C."/>
            <person name="Hitch T.C.A."/>
            <person name="Clavel T."/>
        </authorList>
    </citation>
    <scope>NUCLEOTIDE SEQUENCE [LARGE SCALE GENOMIC DNA]</scope>
    <source>
        <strain evidence="5 6">CLA-AA-H197</strain>
    </source>
</reference>
<dbReference type="PROSITE" id="PS00798">
    <property type="entry name" value="ALDOKETO_REDUCTASE_1"/>
    <property type="match status" value="1"/>
</dbReference>
<dbReference type="InterPro" id="IPR023210">
    <property type="entry name" value="NADP_OxRdtase_dom"/>
</dbReference>
<keyword evidence="3" id="KW-0560">Oxidoreductase</keyword>
<dbReference type="PRINTS" id="PR00069">
    <property type="entry name" value="ALDKETRDTASE"/>
</dbReference>
<evidence type="ECO:0000259" key="4">
    <source>
        <dbReference type="Pfam" id="PF00248"/>
    </source>
</evidence>
<dbReference type="Pfam" id="PF00248">
    <property type="entry name" value="Aldo_ket_red"/>
    <property type="match status" value="1"/>
</dbReference>
<accession>A0ABV1IDY5</accession>
<dbReference type="PIRSF" id="PIRSF000097">
    <property type="entry name" value="AKR"/>
    <property type="match status" value="1"/>
</dbReference>